<keyword evidence="3" id="KW-1185">Reference proteome</keyword>
<evidence type="ECO:0000256" key="1">
    <source>
        <dbReference type="SAM" id="Phobius"/>
    </source>
</evidence>
<sequence length="118" mass="12722">MLGTVVEVFDRVMDVFTVAVGLGCVWLGCRAVLRPRRPPEPIQGPVWGVRAWGLGFVLLGISLTIETVTLMTGGQPGWPADVIRWVAGPLVVGSIVTALVARGRQRHRARTVKGGRRA</sequence>
<accession>A0ABV3EXT1</accession>
<protein>
    <recommendedName>
        <fullName evidence="4">Integral membrane protein</fullName>
    </recommendedName>
</protein>
<feature type="transmembrane region" description="Helical" evidence="1">
    <location>
        <begin position="82"/>
        <end position="101"/>
    </location>
</feature>
<dbReference type="EMBL" id="JBEZNA010000096">
    <property type="protein sequence ID" value="MEU9581012.1"/>
    <property type="molecule type" value="Genomic_DNA"/>
</dbReference>
<comment type="caution">
    <text evidence="2">The sequence shown here is derived from an EMBL/GenBank/DDBJ whole genome shotgun (WGS) entry which is preliminary data.</text>
</comment>
<evidence type="ECO:0000313" key="3">
    <source>
        <dbReference type="Proteomes" id="UP001551584"/>
    </source>
</evidence>
<feature type="transmembrane region" description="Helical" evidence="1">
    <location>
        <begin position="12"/>
        <end position="33"/>
    </location>
</feature>
<organism evidence="2 3">
    <name type="scientific">Streptomyces chilikensis</name>
    <dbReference type="NCBI Taxonomy" id="1194079"/>
    <lineage>
        <taxon>Bacteria</taxon>
        <taxon>Bacillati</taxon>
        <taxon>Actinomycetota</taxon>
        <taxon>Actinomycetes</taxon>
        <taxon>Kitasatosporales</taxon>
        <taxon>Streptomycetaceae</taxon>
        <taxon>Streptomyces</taxon>
    </lineage>
</organism>
<gene>
    <name evidence="2" type="ORF">AB0D95_27725</name>
</gene>
<dbReference type="Proteomes" id="UP001551584">
    <property type="component" value="Unassembled WGS sequence"/>
</dbReference>
<reference evidence="2 3" key="1">
    <citation type="submission" date="2024-06" db="EMBL/GenBank/DDBJ databases">
        <title>The Natural Products Discovery Center: Release of the First 8490 Sequenced Strains for Exploring Actinobacteria Biosynthetic Diversity.</title>
        <authorList>
            <person name="Kalkreuter E."/>
            <person name="Kautsar S.A."/>
            <person name="Yang D."/>
            <person name="Bader C.D."/>
            <person name="Teijaro C.N."/>
            <person name="Fluegel L."/>
            <person name="Davis C.M."/>
            <person name="Simpson J.R."/>
            <person name="Lauterbach L."/>
            <person name="Steele A.D."/>
            <person name="Gui C."/>
            <person name="Meng S."/>
            <person name="Li G."/>
            <person name="Viehrig K."/>
            <person name="Ye F."/>
            <person name="Su P."/>
            <person name="Kiefer A.F."/>
            <person name="Nichols A."/>
            <person name="Cepeda A.J."/>
            <person name="Yan W."/>
            <person name="Fan B."/>
            <person name="Jiang Y."/>
            <person name="Adhikari A."/>
            <person name="Zheng C.-J."/>
            <person name="Schuster L."/>
            <person name="Cowan T.M."/>
            <person name="Smanski M.J."/>
            <person name="Chevrette M.G."/>
            <person name="De Carvalho L.P.S."/>
            <person name="Shen B."/>
        </authorList>
    </citation>
    <scope>NUCLEOTIDE SEQUENCE [LARGE SCALE GENOMIC DNA]</scope>
    <source>
        <strain evidence="2 3">NPDC048117</strain>
    </source>
</reference>
<proteinExistence type="predicted"/>
<keyword evidence="1" id="KW-0472">Membrane</keyword>
<evidence type="ECO:0008006" key="4">
    <source>
        <dbReference type="Google" id="ProtNLM"/>
    </source>
</evidence>
<dbReference type="RefSeq" id="WP_359277234.1">
    <property type="nucleotide sequence ID" value="NZ_JBEZNA010000096.1"/>
</dbReference>
<keyword evidence="1" id="KW-0812">Transmembrane</keyword>
<keyword evidence="1" id="KW-1133">Transmembrane helix</keyword>
<name>A0ABV3EXT1_9ACTN</name>
<feature type="transmembrane region" description="Helical" evidence="1">
    <location>
        <begin position="45"/>
        <end position="70"/>
    </location>
</feature>
<evidence type="ECO:0000313" key="2">
    <source>
        <dbReference type="EMBL" id="MEU9581012.1"/>
    </source>
</evidence>